<dbReference type="PROSITE" id="PS00028">
    <property type="entry name" value="ZINC_FINGER_C2H2_1"/>
    <property type="match status" value="9"/>
</dbReference>
<name>A0A182Y7Y5_ANOST</name>
<dbReference type="GO" id="GO:0005634">
    <property type="term" value="C:nucleus"/>
    <property type="evidence" value="ECO:0007669"/>
    <property type="project" value="UniProtKB-SubCell"/>
</dbReference>
<evidence type="ECO:0000256" key="3">
    <source>
        <dbReference type="ARBA" id="ARBA00022737"/>
    </source>
</evidence>
<evidence type="ECO:0000256" key="4">
    <source>
        <dbReference type="ARBA" id="ARBA00022771"/>
    </source>
</evidence>
<keyword evidence="3" id="KW-0677">Repeat</keyword>
<keyword evidence="7" id="KW-0539">Nucleus</keyword>
<dbReference type="InterPro" id="IPR006612">
    <property type="entry name" value="THAP_Znf"/>
</dbReference>
<dbReference type="GO" id="GO:0003700">
    <property type="term" value="F:DNA-binding transcription factor activity"/>
    <property type="evidence" value="ECO:0007669"/>
    <property type="project" value="TreeGrafter"/>
</dbReference>
<dbReference type="GO" id="GO:0006357">
    <property type="term" value="P:regulation of transcription by RNA polymerase II"/>
    <property type="evidence" value="ECO:0007669"/>
    <property type="project" value="TreeGrafter"/>
</dbReference>
<keyword evidence="4 8" id="KW-0863">Zinc-finger</keyword>
<dbReference type="SUPFAM" id="SSF57667">
    <property type="entry name" value="beta-beta-alpha zinc fingers"/>
    <property type="match status" value="5"/>
</dbReference>
<feature type="domain" description="C2H2-type" evidence="11">
    <location>
        <begin position="380"/>
        <end position="407"/>
    </location>
</feature>
<dbReference type="AlphaFoldDB" id="A0A182Y7Y5"/>
<keyword evidence="2" id="KW-0479">Metal-binding</keyword>
<feature type="region of interest" description="Disordered" evidence="10">
    <location>
        <begin position="176"/>
        <end position="195"/>
    </location>
</feature>
<feature type="domain" description="C2H2-type" evidence="11">
    <location>
        <begin position="528"/>
        <end position="551"/>
    </location>
</feature>
<dbReference type="EnsemblMetazoa" id="ASTEI04571-RA">
    <property type="protein sequence ID" value="ASTEI04571-PA"/>
    <property type="gene ID" value="ASTEI04571"/>
</dbReference>
<evidence type="ECO:0000313" key="13">
    <source>
        <dbReference type="EnsemblMetazoa" id="ASTEI04571-PA"/>
    </source>
</evidence>
<dbReference type="GO" id="GO:0008270">
    <property type="term" value="F:zinc ion binding"/>
    <property type="evidence" value="ECO:0007669"/>
    <property type="project" value="UniProtKB-KW"/>
</dbReference>
<evidence type="ECO:0000256" key="6">
    <source>
        <dbReference type="ARBA" id="ARBA00023125"/>
    </source>
</evidence>
<dbReference type="GO" id="GO:0000978">
    <property type="term" value="F:RNA polymerase II cis-regulatory region sequence-specific DNA binding"/>
    <property type="evidence" value="ECO:0007669"/>
    <property type="project" value="TreeGrafter"/>
</dbReference>
<dbReference type="PANTHER" id="PTHR24390">
    <property type="entry name" value="ZINC FINGER PROTEIN"/>
    <property type="match status" value="1"/>
</dbReference>
<evidence type="ECO:0000256" key="1">
    <source>
        <dbReference type="ARBA" id="ARBA00004123"/>
    </source>
</evidence>
<keyword evidence="14" id="KW-1185">Reference proteome</keyword>
<reference evidence="14" key="1">
    <citation type="journal article" date="2014" name="Genome Biol.">
        <title>Genome analysis of a major urban malaria vector mosquito, Anopheles stephensi.</title>
        <authorList>
            <person name="Jiang X."/>
            <person name="Peery A."/>
            <person name="Hall A.B."/>
            <person name="Sharma A."/>
            <person name="Chen X.G."/>
            <person name="Waterhouse R.M."/>
            <person name="Komissarov A."/>
            <person name="Riehle M.M."/>
            <person name="Shouche Y."/>
            <person name="Sharakhova M.V."/>
            <person name="Lawson D."/>
            <person name="Pakpour N."/>
            <person name="Arensburger P."/>
            <person name="Davidson V.L."/>
            <person name="Eiglmeier K."/>
            <person name="Emrich S."/>
            <person name="George P."/>
            <person name="Kennedy R.C."/>
            <person name="Mane S.P."/>
            <person name="Maslen G."/>
            <person name="Oringanje C."/>
            <person name="Qi Y."/>
            <person name="Settlage R."/>
            <person name="Tojo M."/>
            <person name="Tubio J.M."/>
            <person name="Unger M.F."/>
            <person name="Wang B."/>
            <person name="Vernick K.D."/>
            <person name="Ribeiro J.M."/>
            <person name="James A.A."/>
            <person name="Michel K."/>
            <person name="Riehle M.A."/>
            <person name="Luckhart S."/>
            <person name="Sharakhov I.V."/>
            <person name="Tu Z."/>
        </authorList>
    </citation>
    <scope>NUCLEOTIDE SEQUENCE [LARGE SCALE GENOMIC DNA]</scope>
    <source>
        <strain evidence="14">Indian</strain>
    </source>
</reference>
<evidence type="ECO:0000256" key="9">
    <source>
        <dbReference type="PROSITE-ProRule" id="PRU00309"/>
    </source>
</evidence>
<reference evidence="13" key="2">
    <citation type="submission" date="2020-05" db="UniProtKB">
        <authorList>
            <consortium name="EnsemblMetazoa"/>
        </authorList>
    </citation>
    <scope>IDENTIFICATION</scope>
    <source>
        <strain evidence="13">Indian</strain>
    </source>
</reference>
<evidence type="ECO:0000256" key="7">
    <source>
        <dbReference type="ARBA" id="ARBA00023242"/>
    </source>
</evidence>
<protein>
    <recommendedName>
        <fullName evidence="15">Protein krueppel</fullName>
    </recommendedName>
</protein>
<dbReference type="Gene3D" id="3.30.160.60">
    <property type="entry name" value="Classic Zinc Finger"/>
    <property type="match status" value="6"/>
</dbReference>
<evidence type="ECO:0000256" key="8">
    <source>
        <dbReference type="PROSITE-ProRule" id="PRU00042"/>
    </source>
</evidence>
<evidence type="ECO:0000259" key="12">
    <source>
        <dbReference type="PROSITE" id="PS50950"/>
    </source>
</evidence>
<feature type="domain" description="C2H2-type" evidence="11">
    <location>
        <begin position="583"/>
        <end position="611"/>
    </location>
</feature>
<evidence type="ECO:0000313" key="14">
    <source>
        <dbReference type="Proteomes" id="UP000076408"/>
    </source>
</evidence>
<dbReference type="OMA" id="KHKRKMH"/>
<evidence type="ECO:0000256" key="2">
    <source>
        <dbReference type="ARBA" id="ARBA00022723"/>
    </source>
</evidence>
<dbReference type="InterPro" id="IPR013087">
    <property type="entry name" value="Znf_C2H2_type"/>
</dbReference>
<evidence type="ECO:0000256" key="5">
    <source>
        <dbReference type="ARBA" id="ARBA00022833"/>
    </source>
</evidence>
<feature type="domain" description="C2H2-type" evidence="11">
    <location>
        <begin position="640"/>
        <end position="662"/>
    </location>
</feature>
<sequence>MPDDPIVQQQWFSLLQVTDADLMQALSDGEIKVCSCHFAEESFGRHPVHGYRYLPSTALPSVLPPRIVPDTPNATKEPDPGSKDNPVDYFFVYLDEATGIHPVDKVPEANELALIDDLNAGEPETELASLTKQAKEEKDVETVDGNDDDELVEEIGIEYANGKYYFLKLDDDHSASDNEARASDVDTNEHDDQDDGSAVILKREKETTTTTKVIGLVDSTPSNAVIATTAHESDGIVEEFEDSRTNISDSESVNADTNQTHLKAHSSTELLGDETELKIAPNDIFIIEALDTKPNGRHGESDTEQYDGVDSTAKGDTLSEAEYGSIEALEDTSICSDEDWNQNQDKNKDKREDVSVAVLPVFQMLIYVDLPLPKNELQRFFCEHCDRGFRFKSMKARHVLTHTKERKYRCDVCGKGFSQKINLNIHMRVHTGESAVKKFTCQICEKKCTRLSELESHMLKHFRQFPHVCPLCTQRYSDATSFYEHFQAQHRQEMSPRELFDLLCQNENTMVIMGLDPANIEPEPGSAFSCSVCGKSFRLKVNLERHKRRAHVKIFACPHCTRKFPYKSLLAKHLPMHTLEKPYRCPHCALSYTQRVNLRVHIERKHTELQHYASENYFDTDEEEQGNEPTRQVFDRAQTYDCEECGKRFPRKPSLLLHLAAHEQCAEPVTYDCADCGISLCARISLLKHRARVHGEDRTKGKVLGNLELRNVTIVPTDDNRYVEIEDETDTIMEDYGNEYEPNV</sequence>
<dbReference type="VEuPathDB" id="VectorBase:ASTEI04571"/>
<dbReference type="Proteomes" id="UP000076408">
    <property type="component" value="Unassembled WGS sequence"/>
</dbReference>
<organism evidence="13 14">
    <name type="scientific">Anopheles stephensi</name>
    <name type="common">Indo-Pakistan malaria mosquito</name>
    <dbReference type="NCBI Taxonomy" id="30069"/>
    <lineage>
        <taxon>Eukaryota</taxon>
        <taxon>Metazoa</taxon>
        <taxon>Ecdysozoa</taxon>
        <taxon>Arthropoda</taxon>
        <taxon>Hexapoda</taxon>
        <taxon>Insecta</taxon>
        <taxon>Pterygota</taxon>
        <taxon>Neoptera</taxon>
        <taxon>Endopterygota</taxon>
        <taxon>Diptera</taxon>
        <taxon>Nematocera</taxon>
        <taxon>Culicoidea</taxon>
        <taxon>Culicidae</taxon>
        <taxon>Anophelinae</taxon>
        <taxon>Anopheles</taxon>
    </lineage>
</organism>
<feature type="domain" description="C2H2-type" evidence="11">
    <location>
        <begin position="408"/>
        <end position="435"/>
    </location>
</feature>
<feature type="domain" description="C2H2-type" evidence="11">
    <location>
        <begin position="671"/>
        <end position="699"/>
    </location>
</feature>
<comment type="subcellular location">
    <subcellularLocation>
        <location evidence="1">Nucleus</location>
    </subcellularLocation>
</comment>
<accession>A0A182Y7Y5</accession>
<dbReference type="VEuPathDB" id="VectorBase:ASTEI20_042963"/>
<keyword evidence="6 9" id="KW-0238">DNA-binding</keyword>
<feature type="domain" description="THAP-type" evidence="12">
    <location>
        <begin position="1"/>
        <end position="63"/>
    </location>
</feature>
<proteinExistence type="predicted"/>
<dbReference type="PANTHER" id="PTHR24390:SF159">
    <property type="entry name" value="GROWTH FACTOR INDEPENDENT 1 TRANSCRIPTIONAL REPRESSOR"/>
    <property type="match status" value="1"/>
</dbReference>
<dbReference type="STRING" id="30069.A0A182Y7Y5"/>
<dbReference type="VEuPathDB" id="VectorBase:ASTE002001"/>
<evidence type="ECO:0008006" key="15">
    <source>
        <dbReference type="Google" id="ProtNLM"/>
    </source>
</evidence>
<dbReference type="SMART" id="SM00355">
    <property type="entry name" value="ZnF_C2H2"/>
    <property type="match status" value="9"/>
</dbReference>
<dbReference type="PROSITE" id="PS50157">
    <property type="entry name" value="ZINC_FINGER_C2H2_2"/>
    <property type="match status" value="8"/>
</dbReference>
<feature type="compositionally biased region" description="Basic and acidic residues" evidence="10">
    <location>
        <begin position="176"/>
        <end position="190"/>
    </location>
</feature>
<evidence type="ECO:0000256" key="10">
    <source>
        <dbReference type="SAM" id="MobiDB-lite"/>
    </source>
</evidence>
<dbReference type="InterPro" id="IPR036236">
    <property type="entry name" value="Znf_C2H2_sf"/>
</dbReference>
<evidence type="ECO:0000259" key="11">
    <source>
        <dbReference type="PROSITE" id="PS50157"/>
    </source>
</evidence>
<feature type="domain" description="C2H2-type" evidence="11">
    <location>
        <begin position="439"/>
        <end position="466"/>
    </location>
</feature>
<feature type="region of interest" description="Disordered" evidence="10">
    <location>
        <begin position="291"/>
        <end position="314"/>
    </location>
</feature>
<dbReference type="PROSITE" id="PS50950">
    <property type="entry name" value="ZF_THAP"/>
    <property type="match status" value="1"/>
</dbReference>
<keyword evidence="5" id="KW-0862">Zinc</keyword>
<feature type="domain" description="C2H2-type" evidence="11">
    <location>
        <begin position="555"/>
        <end position="582"/>
    </location>
</feature>
<dbReference type="Pfam" id="PF00096">
    <property type="entry name" value="zf-C2H2"/>
    <property type="match status" value="6"/>
</dbReference>